<dbReference type="RefSeq" id="WP_114643282.1">
    <property type="nucleotide sequence ID" value="NZ_JAACIO010000027.1"/>
</dbReference>
<gene>
    <name evidence="2" type="ORF">DYH56_12850</name>
</gene>
<dbReference type="InterPro" id="IPR036390">
    <property type="entry name" value="WH_DNA-bd_sf"/>
</dbReference>
<accession>A0ABX9KE61</accession>
<dbReference type="SUPFAM" id="SSF46785">
    <property type="entry name" value="Winged helix' DNA-binding domain"/>
    <property type="match status" value="1"/>
</dbReference>
<evidence type="ECO:0000313" key="3">
    <source>
        <dbReference type="Proteomes" id="UP000263486"/>
    </source>
</evidence>
<dbReference type="EMBL" id="QUAJ01000028">
    <property type="protein sequence ID" value="REI39902.1"/>
    <property type="molecule type" value="Genomic_DNA"/>
</dbReference>
<dbReference type="PANTHER" id="PTHR33169">
    <property type="entry name" value="PADR-FAMILY TRANSCRIPTIONAL REGULATOR"/>
    <property type="match status" value="1"/>
</dbReference>
<name>A0ABX9KE61_9FUSO</name>
<dbReference type="Gene3D" id="1.10.10.10">
    <property type="entry name" value="Winged helix-like DNA-binding domain superfamily/Winged helix DNA-binding domain"/>
    <property type="match status" value="1"/>
</dbReference>
<sequence>MKNKIPRKLLLGFMQIHILIQAKKEPFFGLWMIEELKNYGYQISPGTIYPLLTKMENENLLKKEVRLINGKNRNYYFITDEGIDVLTIAKEKAMVLFKELEEV</sequence>
<protein>
    <submittedName>
        <fullName evidence="2">PadR family transcriptional regulator</fullName>
    </submittedName>
</protein>
<dbReference type="InterPro" id="IPR036388">
    <property type="entry name" value="WH-like_DNA-bd_sf"/>
</dbReference>
<dbReference type="InterPro" id="IPR005149">
    <property type="entry name" value="Tscrpt_reg_PadR_N"/>
</dbReference>
<comment type="caution">
    <text evidence="2">The sequence shown here is derived from an EMBL/GenBank/DDBJ whole genome shotgun (WGS) entry which is preliminary data.</text>
</comment>
<dbReference type="Pfam" id="PF03551">
    <property type="entry name" value="PadR"/>
    <property type="match status" value="1"/>
</dbReference>
<evidence type="ECO:0000259" key="1">
    <source>
        <dbReference type="Pfam" id="PF03551"/>
    </source>
</evidence>
<evidence type="ECO:0000313" key="2">
    <source>
        <dbReference type="EMBL" id="REI39902.1"/>
    </source>
</evidence>
<dbReference type="InterPro" id="IPR052509">
    <property type="entry name" value="Metal_resp_DNA-bind_regulator"/>
</dbReference>
<proteinExistence type="predicted"/>
<reference evidence="2 3" key="1">
    <citation type="submission" date="2018-08" db="EMBL/GenBank/DDBJ databases">
        <title>Draft genome sequence of Psychrilyobacter sp. strain SD5 isolated from Black Sea water.</title>
        <authorList>
            <person name="Yadav S."/>
            <person name="Villanueva L."/>
            <person name="Damste J.S.S."/>
        </authorList>
    </citation>
    <scope>NUCLEOTIDE SEQUENCE [LARGE SCALE GENOMIC DNA]</scope>
    <source>
        <strain evidence="2 3">SD5</strain>
    </source>
</reference>
<organism evidence="2 3">
    <name type="scientific">Psychrilyobacter piezotolerans</name>
    <dbReference type="NCBI Taxonomy" id="2293438"/>
    <lineage>
        <taxon>Bacteria</taxon>
        <taxon>Fusobacteriati</taxon>
        <taxon>Fusobacteriota</taxon>
        <taxon>Fusobacteriia</taxon>
        <taxon>Fusobacteriales</taxon>
        <taxon>Fusobacteriaceae</taxon>
        <taxon>Psychrilyobacter</taxon>
    </lineage>
</organism>
<dbReference type="Proteomes" id="UP000263486">
    <property type="component" value="Unassembled WGS sequence"/>
</dbReference>
<keyword evidence="3" id="KW-1185">Reference proteome</keyword>
<dbReference type="PANTHER" id="PTHR33169:SF14">
    <property type="entry name" value="TRANSCRIPTIONAL REGULATOR RV3488"/>
    <property type="match status" value="1"/>
</dbReference>
<feature type="domain" description="Transcription regulator PadR N-terminal" evidence="1">
    <location>
        <begin position="19"/>
        <end position="86"/>
    </location>
</feature>